<sequence>MSEKDVAVIDKNASLVRSRATAVVLLAVVTAAGCRTDKPAAQPSTSSAPTTPAAAASSPASSSPPPEAGTHSPTSTGATTAPAVGVPDRAAIERVLTRTVEAADPSTHFVRDRKPVTTSDRHGGTLTAVVGQRYPTADGKGQLVFFWHGTRFLGWDAVTETDAVRGLTGGPGHFRITYLHYAPQDPECCASLPPAAVTYTWQDDGRLVPSGTRPQHGAAIRVKLLP</sequence>
<keyword evidence="4" id="KW-0564">Palmitate</keyword>
<dbReference type="Proteomes" id="UP001500212">
    <property type="component" value="Unassembled WGS sequence"/>
</dbReference>
<keyword evidence="3" id="KW-0472">Membrane</keyword>
<dbReference type="InterPro" id="IPR025971">
    <property type="entry name" value="LppP/LprE"/>
</dbReference>
<evidence type="ECO:0000256" key="2">
    <source>
        <dbReference type="ARBA" id="ARBA00022729"/>
    </source>
</evidence>
<evidence type="ECO:0000256" key="5">
    <source>
        <dbReference type="ARBA" id="ARBA00023288"/>
    </source>
</evidence>
<evidence type="ECO:0000256" key="3">
    <source>
        <dbReference type="ARBA" id="ARBA00023136"/>
    </source>
</evidence>
<keyword evidence="5" id="KW-0449">Lipoprotein</keyword>
<name>A0ABP8TWM8_9ACTN</name>
<proteinExistence type="predicted"/>
<dbReference type="Pfam" id="PF14041">
    <property type="entry name" value="Lipoprotein_21"/>
    <property type="match status" value="1"/>
</dbReference>
<dbReference type="EMBL" id="BAABHJ010000034">
    <property type="protein sequence ID" value="GAA4616637.1"/>
    <property type="molecule type" value="Genomic_DNA"/>
</dbReference>
<comment type="caution">
    <text evidence="7">The sequence shown here is derived from an EMBL/GenBank/DDBJ whole genome shotgun (WGS) entry which is preliminary data.</text>
</comment>
<evidence type="ECO:0000256" key="4">
    <source>
        <dbReference type="ARBA" id="ARBA00023139"/>
    </source>
</evidence>
<keyword evidence="1" id="KW-1003">Cell membrane</keyword>
<protein>
    <recommendedName>
        <fullName evidence="9">LppP/LprE lipoprotein</fullName>
    </recommendedName>
</protein>
<evidence type="ECO:0008006" key="9">
    <source>
        <dbReference type="Google" id="ProtNLM"/>
    </source>
</evidence>
<accession>A0ABP8TWM8</accession>
<reference evidence="8" key="1">
    <citation type="journal article" date="2019" name="Int. J. Syst. Evol. Microbiol.">
        <title>The Global Catalogue of Microorganisms (GCM) 10K type strain sequencing project: providing services to taxonomists for standard genome sequencing and annotation.</title>
        <authorList>
            <consortium name="The Broad Institute Genomics Platform"/>
            <consortium name="The Broad Institute Genome Sequencing Center for Infectious Disease"/>
            <person name="Wu L."/>
            <person name="Ma J."/>
        </authorList>
    </citation>
    <scope>NUCLEOTIDE SEQUENCE [LARGE SCALE GENOMIC DNA]</scope>
    <source>
        <strain evidence="8">JCM 17938</strain>
    </source>
</reference>
<feature type="compositionally biased region" description="Low complexity" evidence="6">
    <location>
        <begin position="39"/>
        <end position="61"/>
    </location>
</feature>
<organism evidence="7 8">
    <name type="scientific">Actinoallomurus liliacearum</name>
    <dbReference type="NCBI Taxonomy" id="1080073"/>
    <lineage>
        <taxon>Bacteria</taxon>
        <taxon>Bacillati</taxon>
        <taxon>Actinomycetota</taxon>
        <taxon>Actinomycetes</taxon>
        <taxon>Streptosporangiales</taxon>
        <taxon>Thermomonosporaceae</taxon>
        <taxon>Actinoallomurus</taxon>
    </lineage>
</organism>
<dbReference type="PROSITE" id="PS51257">
    <property type="entry name" value="PROKAR_LIPOPROTEIN"/>
    <property type="match status" value="1"/>
</dbReference>
<evidence type="ECO:0000256" key="6">
    <source>
        <dbReference type="SAM" id="MobiDB-lite"/>
    </source>
</evidence>
<gene>
    <name evidence="7" type="ORF">GCM10023195_74060</name>
</gene>
<evidence type="ECO:0000313" key="8">
    <source>
        <dbReference type="Proteomes" id="UP001500212"/>
    </source>
</evidence>
<feature type="region of interest" description="Disordered" evidence="6">
    <location>
        <begin position="37"/>
        <end position="87"/>
    </location>
</feature>
<feature type="compositionally biased region" description="Low complexity" evidence="6">
    <location>
        <begin position="68"/>
        <end position="87"/>
    </location>
</feature>
<evidence type="ECO:0000256" key="1">
    <source>
        <dbReference type="ARBA" id="ARBA00022475"/>
    </source>
</evidence>
<evidence type="ECO:0000313" key="7">
    <source>
        <dbReference type="EMBL" id="GAA4616637.1"/>
    </source>
</evidence>
<keyword evidence="8" id="KW-1185">Reference proteome</keyword>
<keyword evidence="2" id="KW-0732">Signal</keyword>